<dbReference type="AlphaFoldDB" id="A0A9N9NPM6"/>
<protein>
    <submittedName>
        <fullName evidence="2">15753_t:CDS:1</fullName>
    </submittedName>
</protein>
<dbReference type="OrthoDB" id="2329218at2759"/>
<dbReference type="Proteomes" id="UP000789405">
    <property type="component" value="Unassembled WGS sequence"/>
</dbReference>
<sequence length="140" mass="16261">MSSQYKISQIVGKKYFTSTPTSEWSYSGYLEAVEPHINISTKLSALKSLWKKRFNEHLNEIAKGRSDKKKDSNATEFWDQFEKKRTLKKQQYDTNVDIQVNTLKVMSTASSYQKDELSKQMEIPGDNKNLPIESNMILQE</sequence>
<accession>A0A9N9NPM6</accession>
<keyword evidence="3" id="KW-1185">Reference proteome</keyword>
<organism evidence="2 3">
    <name type="scientific">Dentiscutata erythropus</name>
    <dbReference type="NCBI Taxonomy" id="1348616"/>
    <lineage>
        <taxon>Eukaryota</taxon>
        <taxon>Fungi</taxon>
        <taxon>Fungi incertae sedis</taxon>
        <taxon>Mucoromycota</taxon>
        <taxon>Glomeromycotina</taxon>
        <taxon>Glomeromycetes</taxon>
        <taxon>Diversisporales</taxon>
        <taxon>Gigasporaceae</taxon>
        <taxon>Dentiscutata</taxon>
    </lineage>
</organism>
<gene>
    <name evidence="2" type="ORF">DERYTH_LOCUS16806</name>
</gene>
<evidence type="ECO:0000256" key="1">
    <source>
        <dbReference type="SAM" id="MobiDB-lite"/>
    </source>
</evidence>
<feature type="region of interest" description="Disordered" evidence="1">
    <location>
        <begin position="115"/>
        <end position="140"/>
    </location>
</feature>
<name>A0A9N9NPM6_9GLOM</name>
<evidence type="ECO:0000313" key="2">
    <source>
        <dbReference type="EMBL" id="CAG8750022.1"/>
    </source>
</evidence>
<dbReference type="EMBL" id="CAJVPY010015111">
    <property type="protein sequence ID" value="CAG8750022.1"/>
    <property type="molecule type" value="Genomic_DNA"/>
</dbReference>
<comment type="caution">
    <text evidence="2">The sequence shown here is derived from an EMBL/GenBank/DDBJ whole genome shotgun (WGS) entry which is preliminary data.</text>
</comment>
<reference evidence="2" key="1">
    <citation type="submission" date="2021-06" db="EMBL/GenBank/DDBJ databases">
        <authorList>
            <person name="Kallberg Y."/>
            <person name="Tangrot J."/>
            <person name="Rosling A."/>
        </authorList>
    </citation>
    <scope>NUCLEOTIDE SEQUENCE</scope>
    <source>
        <strain evidence="2">MA453B</strain>
    </source>
</reference>
<proteinExistence type="predicted"/>
<evidence type="ECO:0000313" key="3">
    <source>
        <dbReference type="Proteomes" id="UP000789405"/>
    </source>
</evidence>